<gene>
    <name evidence="1" type="ORF">A2290_05205</name>
</gene>
<organism evidence="1 2">
    <name type="scientific">candidate division WOR-1 bacterium RIFOXYB2_FULL_36_35</name>
    <dbReference type="NCBI Taxonomy" id="1802578"/>
    <lineage>
        <taxon>Bacteria</taxon>
        <taxon>Bacillati</taxon>
        <taxon>Saganbacteria</taxon>
    </lineage>
</organism>
<evidence type="ECO:0000313" key="1">
    <source>
        <dbReference type="EMBL" id="OGC15720.1"/>
    </source>
</evidence>
<reference evidence="1 2" key="1">
    <citation type="journal article" date="2016" name="Nat. Commun.">
        <title>Thousands of microbial genomes shed light on interconnected biogeochemical processes in an aquifer system.</title>
        <authorList>
            <person name="Anantharaman K."/>
            <person name="Brown C.T."/>
            <person name="Hug L.A."/>
            <person name="Sharon I."/>
            <person name="Castelle C.J."/>
            <person name="Probst A.J."/>
            <person name="Thomas B.C."/>
            <person name="Singh A."/>
            <person name="Wilkins M.J."/>
            <person name="Karaoz U."/>
            <person name="Brodie E.L."/>
            <person name="Williams K.H."/>
            <person name="Hubbard S.S."/>
            <person name="Banfield J.F."/>
        </authorList>
    </citation>
    <scope>NUCLEOTIDE SEQUENCE [LARGE SCALE GENOMIC DNA]</scope>
</reference>
<name>A0A1F4S5N6_UNCSA</name>
<comment type="caution">
    <text evidence="1">The sequence shown here is derived from an EMBL/GenBank/DDBJ whole genome shotgun (WGS) entry which is preliminary data.</text>
</comment>
<dbReference type="Proteomes" id="UP000177905">
    <property type="component" value="Unassembled WGS sequence"/>
</dbReference>
<evidence type="ECO:0000313" key="2">
    <source>
        <dbReference type="Proteomes" id="UP000177905"/>
    </source>
</evidence>
<proteinExistence type="predicted"/>
<sequence length="259" mass="29749">MTVSFPVHLPQATELLFTKRFQGAPRRTGTIIPINIRQLETSHATSSFFSELINHLIDPPIRELRILNGTGHFSRHYSLFPSPECEALHIQNEADYNTLGRAIKKIKPLLRQAENYTNPFSFLSELDYQEQVVFIGEILKHASKLDHSLSQSRHGKDLGAESLKFLFQNSIPIIHINIKDHEDINRLQLQGKFLAQAIESLLKQGSLKKLNVRNIARDIAAYIYPWNEKTAKMLVDQITYIERKSSPYGKLDQANHLIW</sequence>
<protein>
    <submittedName>
        <fullName evidence="1">Uncharacterized protein</fullName>
    </submittedName>
</protein>
<dbReference type="AlphaFoldDB" id="A0A1F4S5N6"/>
<dbReference type="EMBL" id="MEUA01000017">
    <property type="protein sequence ID" value="OGC15720.1"/>
    <property type="molecule type" value="Genomic_DNA"/>
</dbReference>
<accession>A0A1F4S5N6</accession>